<protein>
    <recommendedName>
        <fullName evidence="3">Surface layer protein A domain-containing protein</fullName>
    </recommendedName>
</protein>
<keyword evidence="2" id="KW-1185">Reference proteome</keyword>
<dbReference type="AlphaFoldDB" id="A0A0H4QLW6"/>
<dbReference type="OrthoDB" id="2276712at2"/>
<name>A0A0H4QLW6_9LACO</name>
<evidence type="ECO:0008006" key="3">
    <source>
        <dbReference type="Google" id="ProtNLM"/>
    </source>
</evidence>
<dbReference type="RefSeq" id="WP_048705226.1">
    <property type="nucleotide sequence ID" value="NZ_CP012034.1"/>
</dbReference>
<dbReference type="PATRIC" id="fig|1007676.4.peg.1876"/>
<dbReference type="Proteomes" id="UP000036106">
    <property type="component" value="Chromosome"/>
</dbReference>
<sequence length="270" mass="30224">MIRTFHLDSPGILNITSDSNVPLYNLLSNQFVLASRSLAAHSSWQFADYAYDEDNNYKYFAVDGSEWVKFDSNELNITRDFNSLDGDYTVTIDRDFDFLNGSLSIWPVSIWSSQIDFNNIPTTSYQDGTAFITTGGIEIGPQIPTYTSSIDYYAWRTGYKVDPEEYYDDHGVFANSKLTISSGSIPNENVTSINKIIKIDSVAPDYFDKDGNSISGIDYNLGHQIQSDGIYNSNKRTGFKIGDNQYVNIGDATATPLMYGGFYPSRKGVN</sequence>
<reference evidence="2" key="1">
    <citation type="submission" date="2015-07" db="EMBL/GenBank/DDBJ databases">
        <title>Lactobacillus ginsenosidimutans/EMML 3141/ whole genome sequencing.</title>
        <authorList>
            <person name="Kim M.K."/>
            <person name="Im W.-T."/>
            <person name="Srinivasan S."/>
            <person name="Lee J.-J."/>
        </authorList>
    </citation>
    <scope>NUCLEOTIDE SEQUENCE [LARGE SCALE GENOMIC DNA]</scope>
    <source>
        <strain evidence="2">EMML 3041</strain>
    </source>
</reference>
<evidence type="ECO:0000313" key="1">
    <source>
        <dbReference type="EMBL" id="AKP67698.1"/>
    </source>
</evidence>
<evidence type="ECO:0000313" key="2">
    <source>
        <dbReference type="Proteomes" id="UP000036106"/>
    </source>
</evidence>
<dbReference type="KEGG" id="lgn:ABM34_09270"/>
<accession>A0A0H4QLW6</accession>
<proteinExistence type="predicted"/>
<organism evidence="1 2">
    <name type="scientific">Companilactobacillus ginsenosidimutans</name>
    <dbReference type="NCBI Taxonomy" id="1007676"/>
    <lineage>
        <taxon>Bacteria</taxon>
        <taxon>Bacillati</taxon>
        <taxon>Bacillota</taxon>
        <taxon>Bacilli</taxon>
        <taxon>Lactobacillales</taxon>
        <taxon>Lactobacillaceae</taxon>
        <taxon>Companilactobacillus</taxon>
    </lineage>
</organism>
<gene>
    <name evidence="1" type="ORF">ABM34_09270</name>
</gene>
<dbReference type="EMBL" id="CP012034">
    <property type="protein sequence ID" value="AKP67698.1"/>
    <property type="molecule type" value="Genomic_DNA"/>
</dbReference>